<dbReference type="EMBL" id="CP031166">
    <property type="protein sequence ID" value="AXV10001.1"/>
    <property type="molecule type" value="Genomic_DNA"/>
</dbReference>
<keyword evidence="1" id="KW-0614">Plasmid</keyword>
<name>A0A346Y6A4_9ACTN</name>
<evidence type="ECO:0000313" key="1">
    <source>
        <dbReference type="EMBL" id="AXV10001.1"/>
    </source>
</evidence>
<keyword evidence="2" id="KW-1185">Reference proteome</keyword>
<dbReference type="AlphaFoldDB" id="A0A346Y6A4"/>
<organism evidence="1 2">
    <name type="scientific">Euzebya pacifica</name>
    <dbReference type="NCBI Taxonomy" id="1608957"/>
    <lineage>
        <taxon>Bacteria</taxon>
        <taxon>Bacillati</taxon>
        <taxon>Actinomycetota</taxon>
        <taxon>Nitriliruptoria</taxon>
        <taxon>Euzebyales</taxon>
    </lineage>
</organism>
<protein>
    <submittedName>
        <fullName evidence="1">Uncharacterized protein</fullName>
    </submittedName>
</protein>
<gene>
    <name evidence="1" type="ORF">DVS28_b0231</name>
</gene>
<accession>A0A346Y6A4</accession>
<dbReference type="KEGG" id="euz:DVS28_b0231"/>
<reference evidence="1 2" key="1">
    <citation type="submission" date="2018-09" db="EMBL/GenBank/DDBJ databases">
        <title>Complete genome sequence of Euzebya sp. DY32-46 isolated from seawater of Pacific Ocean.</title>
        <authorList>
            <person name="Xu L."/>
            <person name="Wu Y.-H."/>
            <person name="Xu X.-W."/>
        </authorList>
    </citation>
    <scope>NUCLEOTIDE SEQUENCE [LARGE SCALE GENOMIC DNA]</scope>
    <source>
        <strain evidence="1 2">DY32-46</strain>
        <plasmid evidence="2">pedy32-46i</plasmid>
    </source>
</reference>
<proteinExistence type="predicted"/>
<geneLocation type="plasmid" evidence="2">
    <name>pedy32-46i</name>
</geneLocation>
<sequence>MMNDRADETPAARWLRLRGELARARAELSEANGRAARRRADARVAALEAELAGTDPDGGGA</sequence>
<evidence type="ECO:0000313" key="2">
    <source>
        <dbReference type="Proteomes" id="UP000264006"/>
    </source>
</evidence>
<dbReference type="Proteomes" id="UP000264006">
    <property type="component" value="Plasmid pEDY32-46I"/>
</dbReference>